<dbReference type="PANTHER" id="PTHR31374:SF427">
    <property type="entry name" value="SMALL AUXIN-UP RNA-RELATED"/>
    <property type="match status" value="1"/>
</dbReference>
<dbReference type="Gramene" id="rna-AYBTSS11_LOCUS28885">
    <property type="protein sequence ID" value="CAJ1976742.1"/>
    <property type="gene ID" value="gene-AYBTSS11_LOCUS28885"/>
</dbReference>
<gene>
    <name evidence="2" type="ORF">AYBTSS11_LOCUS28885</name>
</gene>
<accession>A0AA87B6Z0</accession>
<keyword evidence="3" id="KW-1185">Reference proteome</keyword>
<dbReference type="PANTHER" id="PTHR31374">
    <property type="entry name" value="AUXIN-INDUCED PROTEIN-LIKE-RELATED"/>
    <property type="match status" value="1"/>
</dbReference>
<comment type="similarity">
    <text evidence="1">Belongs to the ARG7 family.</text>
</comment>
<sequence>MYDEDEGETSQMLPKGIFQIQKGHLVVYVGDDCKRFVIKVGTLSHPLFQALLEHAEEVFGFSNGSKLHIPCSENIFLHVLHNAGDLAQDRRLVHCF</sequence>
<name>A0AA87B6Z0_9FABA</name>
<dbReference type="Pfam" id="PF02519">
    <property type="entry name" value="Auxin_inducible"/>
    <property type="match status" value="1"/>
</dbReference>
<protein>
    <submittedName>
        <fullName evidence="2">Uncharacterized protein</fullName>
    </submittedName>
</protein>
<dbReference type="Proteomes" id="UP001189624">
    <property type="component" value="Chromosome 10"/>
</dbReference>
<evidence type="ECO:0000256" key="1">
    <source>
        <dbReference type="ARBA" id="ARBA00006974"/>
    </source>
</evidence>
<dbReference type="EMBL" id="OY731407">
    <property type="protein sequence ID" value="CAJ1976742.1"/>
    <property type="molecule type" value="Genomic_DNA"/>
</dbReference>
<organism evidence="2 3">
    <name type="scientific">Sphenostylis stenocarpa</name>
    <dbReference type="NCBI Taxonomy" id="92480"/>
    <lineage>
        <taxon>Eukaryota</taxon>
        <taxon>Viridiplantae</taxon>
        <taxon>Streptophyta</taxon>
        <taxon>Embryophyta</taxon>
        <taxon>Tracheophyta</taxon>
        <taxon>Spermatophyta</taxon>
        <taxon>Magnoliopsida</taxon>
        <taxon>eudicotyledons</taxon>
        <taxon>Gunneridae</taxon>
        <taxon>Pentapetalae</taxon>
        <taxon>rosids</taxon>
        <taxon>fabids</taxon>
        <taxon>Fabales</taxon>
        <taxon>Fabaceae</taxon>
        <taxon>Papilionoideae</taxon>
        <taxon>50 kb inversion clade</taxon>
        <taxon>NPAAA clade</taxon>
        <taxon>indigoferoid/millettioid clade</taxon>
        <taxon>Phaseoleae</taxon>
        <taxon>Sphenostylis</taxon>
    </lineage>
</organism>
<evidence type="ECO:0000313" key="2">
    <source>
        <dbReference type="EMBL" id="CAJ1976742.1"/>
    </source>
</evidence>
<evidence type="ECO:0000313" key="3">
    <source>
        <dbReference type="Proteomes" id="UP001189624"/>
    </source>
</evidence>
<proteinExistence type="inferred from homology"/>
<dbReference type="InterPro" id="IPR003676">
    <property type="entry name" value="SAUR_fam"/>
</dbReference>
<dbReference type="AlphaFoldDB" id="A0AA87B6Z0"/>
<reference evidence="2" key="1">
    <citation type="submission" date="2023-10" db="EMBL/GenBank/DDBJ databases">
        <authorList>
            <person name="Domelevo Entfellner J.-B."/>
        </authorList>
    </citation>
    <scope>NUCLEOTIDE SEQUENCE</scope>
</reference>
<dbReference type="GO" id="GO:0009733">
    <property type="term" value="P:response to auxin"/>
    <property type="evidence" value="ECO:0007669"/>
    <property type="project" value="InterPro"/>
</dbReference>